<feature type="transmembrane region" description="Helical" evidence="6">
    <location>
        <begin position="250"/>
        <end position="269"/>
    </location>
</feature>
<dbReference type="Proteomes" id="UP000197781">
    <property type="component" value="Chromosome"/>
</dbReference>
<feature type="transmembrane region" description="Helical" evidence="6">
    <location>
        <begin position="178"/>
        <end position="196"/>
    </location>
</feature>
<dbReference type="InterPro" id="IPR047928">
    <property type="entry name" value="Perm_prefix_1"/>
</dbReference>
<evidence type="ECO:0000313" key="8">
    <source>
        <dbReference type="Proteomes" id="UP000197781"/>
    </source>
</evidence>
<gene>
    <name evidence="7" type="ORF">BP422_02625</name>
</gene>
<dbReference type="GO" id="GO:0008360">
    <property type="term" value="P:regulation of cell shape"/>
    <property type="evidence" value="ECO:0007669"/>
    <property type="project" value="UniProtKB-KW"/>
</dbReference>
<dbReference type="GO" id="GO:0051301">
    <property type="term" value="P:cell division"/>
    <property type="evidence" value="ECO:0007669"/>
    <property type="project" value="InterPro"/>
</dbReference>
<dbReference type="GO" id="GO:0005886">
    <property type="term" value="C:plasma membrane"/>
    <property type="evidence" value="ECO:0007669"/>
    <property type="project" value="TreeGrafter"/>
</dbReference>
<evidence type="ECO:0008006" key="9">
    <source>
        <dbReference type="Google" id="ProtNLM"/>
    </source>
</evidence>
<feature type="transmembrane region" description="Helical" evidence="6">
    <location>
        <begin position="208"/>
        <end position="238"/>
    </location>
</feature>
<evidence type="ECO:0000256" key="1">
    <source>
        <dbReference type="ARBA" id="ARBA00004141"/>
    </source>
</evidence>
<keyword evidence="4 6" id="KW-1133">Transmembrane helix</keyword>
<dbReference type="KEGG" id="bfm:BP422_02625"/>
<dbReference type="RefSeq" id="WP_088906430.1">
    <property type="nucleotide sequence ID" value="NZ_CP018145.1"/>
</dbReference>
<feature type="transmembrane region" description="Helical" evidence="6">
    <location>
        <begin position="85"/>
        <end position="103"/>
    </location>
</feature>
<dbReference type="PANTHER" id="PTHR30474:SF1">
    <property type="entry name" value="PEPTIDOGLYCAN GLYCOSYLTRANSFERASE MRDB"/>
    <property type="match status" value="1"/>
</dbReference>
<evidence type="ECO:0000256" key="6">
    <source>
        <dbReference type="SAM" id="Phobius"/>
    </source>
</evidence>
<evidence type="ECO:0000313" key="7">
    <source>
        <dbReference type="EMBL" id="ASJ52536.1"/>
    </source>
</evidence>
<sequence>MKQTSIHPLIVDYLDQVCRHVRATEMHRKIRDELESHLLDLMDEQMDEGMREEEAVRQAILQMGDSAAVGKQLHRIYKPKVEWRLLVYVMVFLAVGLFTMYGMQVSFIEFKLDRYWFYALLGIGVMLAVTFTDYRKLLPYSLHLYVLTVVVLLIVLVQGPTINGKPYLSISRFITIDFVAMSTYFFLISVAGMVLTRTWRFQGAASKLIVFVVLPASLFFMAGSMMNLMLYLFGFVILMAYTKTVRKDKLFLVIASAVVCAVPFFMNSIPLERLLAWMQPTKDPLGRGYFYLESMEVIRSAGFWGNGLHAPMPSLDSIDSNFKFTYLIHRYGWFGGILILLAVALFMMRLARVVKKVDEPYGKHLIVCIVPLFSLYFFWPVLMSIGILPIVDLEIPFLSYSNIGTALVHFTALGLVLSVHRHKNSIGKPHTYMAK</sequence>
<keyword evidence="5 6" id="KW-0472">Membrane</keyword>
<dbReference type="Pfam" id="PF01098">
    <property type="entry name" value="FTSW_RODA_SPOVE"/>
    <property type="match status" value="1"/>
</dbReference>
<keyword evidence="2 6" id="KW-0812">Transmembrane</keyword>
<dbReference type="PANTHER" id="PTHR30474">
    <property type="entry name" value="CELL CYCLE PROTEIN"/>
    <property type="match status" value="1"/>
</dbReference>
<proteinExistence type="predicted"/>
<feature type="transmembrane region" description="Helical" evidence="6">
    <location>
        <begin position="115"/>
        <end position="131"/>
    </location>
</feature>
<dbReference type="GO" id="GO:0032153">
    <property type="term" value="C:cell division site"/>
    <property type="evidence" value="ECO:0007669"/>
    <property type="project" value="TreeGrafter"/>
</dbReference>
<evidence type="ECO:0000256" key="2">
    <source>
        <dbReference type="ARBA" id="ARBA00022692"/>
    </source>
</evidence>
<evidence type="ECO:0000256" key="5">
    <source>
        <dbReference type="ARBA" id="ARBA00023136"/>
    </source>
</evidence>
<reference evidence="7 8" key="1">
    <citation type="submission" date="2016-11" db="EMBL/GenBank/DDBJ databases">
        <authorList>
            <person name="Jaros S."/>
            <person name="Januszkiewicz K."/>
            <person name="Wedrychowicz H."/>
        </authorList>
    </citation>
    <scope>NUCLEOTIDE SEQUENCE [LARGE SCALE GENOMIC DNA]</scope>
    <source>
        <strain evidence="7 8">NF2</strain>
    </source>
</reference>
<comment type="subcellular location">
    <subcellularLocation>
        <location evidence="1">Membrane</location>
        <topology evidence="1">Multi-pass membrane protein</topology>
    </subcellularLocation>
</comment>
<evidence type="ECO:0000256" key="4">
    <source>
        <dbReference type="ARBA" id="ARBA00022989"/>
    </source>
</evidence>
<evidence type="ECO:0000256" key="3">
    <source>
        <dbReference type="ARBA" id="ARBA00022960"/>
    </source>
</evidence>
<name>A0A220MC40_9BACL</name>
<feature type="transmembrane region" description="Helical" evidence="6">
    <location>
        <begin position="137"/>
        <end position="157"/>
    </location>
</feature>
<protein>
    <recommendedName>
        <fullName evidence="9">Cell division protein FtsW</fullName>
    </recommendedName>
</protein>
<feature type="transmembrane region" description="Helical" evidence="6">
    <location>
        <begin position="364"/>
        <end position="391"/>
    </location>
</feature>
<dbReference type="AlphaFoldDB" id="A0A220MC40"/>
<accession>A0A220MC40</accession>
<feature type="transmembrane region" description="Helical" evidence="6">
    <location>
        <begin position="397"/>
        <end position="419"/>
    </location>
</feature>
<dbReference type="NCBIfam" id="NF038403">
    <property type="entry name" value="perm_prefix_1"/>
    <property type="match status" value="1"/>
</dbReference>
<dbReference type="InterPro" id="IPR001182">
    <property type="entry name" value="FtsW/RodA"/>
</dbReference>
<organism evidence="7 8">
    <name type="scientific">Brevibacillus formosus</name>
    <dbReference type="NCBI Taxonomy" id="54913"/>
    <lineage>
        <taxon>Bacteria</taxon>
        <taxon>Bacillati</taxon>
        <taxon>Bacillota</taxon>
        <taxon>Bacilli</taxon>
        <taxon>Bacillales</taxon>
        <taxon>Paenibacillaceae</taxon>
        <taxon>Brevibacillus</taxon>
    </lineage>
</organism>
<keyword evidence="3" id="KW-0133">Cell shape</keyword>
<feature type="transmembrane region" description="Helical" evidence="6">
    <location>
        <begin position="331"/>
        <end position="352"/>
    </location>
</feature>
<dbReference type="GO" id="GO:0015648">
    <property type="term" value="F:lipid-linked peptidoglycan transporter activity"/>
    <property type="evidence" value="ECO:0007669"/>
    <property type="project" value="TreeGrafter"/>
</dbReference>
<dbReference type="EMBL" id="CP018145">
    <property type="protein sequence ID" value="ASJ52536.1"/>
    <property type="molecule type" value="Genomic_DNA"/>
</dbReference>